<dbReference type="Proteomes" id="UP000826212">
    <property type="component" value="Chromosome"/>
</dbReference>
<keyword evidence="2" id="KW-1185">Reference proteome</keyword>
<sequence>MNLIKNLILAASISLGLLASCKDSNSETPKTGLQMQLEKQLDKSYVVPKSDDEIKGSNGVSTSCKITYYQGETKVGEKDCYKDNFTTEDKSVKYEIKDDKFNVEKTTSKGTAIKESYDVSYNSDGSLKINEIDFKVRLKDGDLIVYFDTKVLQSVMDILLVTLDKSFVKTLKVEGNISGVGQITIQYSTSSSNAIEVTASELVDTFMFFSKRNKDFPKFSNYSIFNTISVTSDQYNYQLLTLPQGAKNNEVCDVNIINQSFDVASVNNKNVRDLFSAMFNRTEYTFKGRSLTITNIVHESSEEYKLLVYGTSNGKDVQFYIDASKDDVGGWRTPANN</sequence>
<proteinExistence type="predicted"/>
<dbReference type="EMBL" id="CP081303">
    <property type="protein sequence ID" value="QZE14137.1"/>
    <property type="molecule type" value="Genomic_DNA"/>
</dbReference>
<evidence type="ECO:0000313" key="2">
    <source>
        <dbReference type="Proteomes" id="UP000826212"/>
    </source>
</evidence>
<accession>A0AC61NEW1</accession>
<name>A0AC61NEW1_9BACT</name>
<organism evidence="1 2">
    <name type="scientific">Halosquirtibacter laminarini</name>
    <dbReference type="NCBI Taxonomy" id="3374600"/>
    <lineage>
        <taxon>Bacteria</taxon>
        <taxon>Pseudomonadati</taxon>
        <taxon>Bacteroidota</taxon>
        <taxon>Bacteroidia</taxon>
        <taxon>Marinilabiliales</taxon>
        <taxon>Prolixibacteraceae</taxon>
        <taxon>Halosquirtibacter</taxon>
    </lineage>
</organism>
<gene>
    <name evidence="1" type="ORF">K4L44_16680</name>
</gene>
<reference evidence="1" key="1">
    <citation type="submission" date="2021-08" db="EMBL/GenBank/DDBJ databases">
        <title>Novel anaerobic bacterium isolated from sea squirt in East Sea, Republic of Korea.</title>
        <authorList>
            <person name="Nguyen T.H."/>
            <person name="Li Z."/>
            <person name="Lee Y.-J."/>
            <person name="Ko J."/>
            <person name="Kim S.-G."/>
        </authorList>
    </citation>
    <scope>NUCLEOTIDE SEQUENCE</scope>
    <source>
        <strain evidence="1">KCTC 25031</strain>
    </source>
</reference>
<protein>
    <submittedName>
        <fullName evidence="1">Uncharacterized protein</fullName>
    </submittedName>
</protein>
<evidence type="ECO:0000313" key="1">
    <source>
        <dbReference type="EMBL" id="QZE14137.1"/>
    </source>
</evidence>